<organism evidence="5 6">
    <name type="scientific">Nonomuraea cypriaca</name>
    <dbReference type="NCBI Taxonomy" id="1187855"/>
    <lineage>
        <taxon>Bacteria</taxon>
        <taxon>Bacillati</taxon>
        <taxon>Actinomycetota</taxon>
        <taxon>Actinomycetes</taxon>
        <taxon>Streptosporangiales</taxon>
        <taxon>Streptosporangiaceae</taxon>
        <taxon>Nonomuraea</taxon>
    </lineage>
</organism>
<feature type="domain" description="HTH luxR-type" evidence="4">
    <location>
        <begin position="93"/>
        <end position="158"/>
    </location>
</feature>
<dbReference type="InterPro" id="IPR011006">
    <property type="entry name" value="CheY-like_superfamily"/>
</dbReference>
<evidence type="ECO:0000256" key="3">
    <source>
        <dbReference type="ARBA" id="ARBA00023163"/>
    </source>
</evidence>
<dbReference type="InterPro" id="IPR016032">
    <property type="entry name" value="Sig_transdc_resp-reg_C-effctor"/>
</dbReference>
<evidence type="ECO:0000256" key="1">
    <source>
        <dbReference type="ARBA" id="ARBA00023015"/>
    </source>
</evidence>
<proteinExistence type="predicted"/>
<dbReference type="RefSeq" id="WP_195899935.1">
    <property type="nucleotide sequence ID" value="NZ_JADOGI010000143.1"/>
</dbReference>
<dbReference type="EMBL" id="JADOGI010000143">
    <property type="protein sequence ID" value="MBF8191023.1"/>
    <property type="molecule type" value="Genomic_DNA"/>
</dbReference>
<evidence type="ECO:0000313" key="6">
    <source>
        <dbReference type="Proteomes" id="UP000605361"/>
    </source>
</evidence>
<evidence type="ECO:0000256" key="2">
    <source>
        <dbReference type="ARBA" id="ARBA00023125"/>
    </source>
</evidence>
<dbReference type="SUPFAM" id="SSF52172">
    <property type="entry name" value="CheY-like"/>
    <property type="match status" value="1"/>
</dbReference>
<dbReference type="SMART" id="SM00421">
    <property type="entry name" value="HTH_LUXR"/>
    <property type="match status" value="1"/>
</dbReference>
<dbReference type="PRINTS" id="PR00038">
    <property type="entry name" value="HTHLUXR"/>
</dbReference>
<keyword evidence="2" id="KW-0238">DNA-binding</keyword>
<protein>
    <submittedName>
        <fullName evidence="5">Response regulator transcription factor</fullName>
    </submittedName>
</protein>
<comment type="caution">
    <text evidence="5">The sequence shown here is derived from an EMBL/GenBank/DDBJ whole genome shotgun (WGS) entry which is preliminary data.</text>
</comment>
<dbReference type="PROSITE" id="PS00622">
    <property type="entry name" value="HTH_LUXR_1"/>
    <property type="match status" value="1"/>
</dbReference>
<dbReference type="GO" id="GO:0006355">
    <property type="term" value="P:regulation of DNA-templated transcription"/>
    <property type="evidence" value="ECO:0007669"/>
    <property type="project" value="InterPro"/>
</dbReference>
<keyword evidence="3" id="KW-0804">Transcription</keyword>
<reference evidence="5" key="1">
    <citation type="submission" date="2020-11" db="EMBL/GenBank/DDBJ databases">
        <title>Whole-genome analyses of Nonomuraea sp. K274.</title>
        <authorList>
            <person name="Veyisoglu A."/>
        </authorList>
    </citation>
    <scope>NUCLEOTIDE SEQUENCE</scope>
    <source>
        <strain evidence="5">K274</strain>
    </source>
</reference>
<dbReference type="CDD" id="cd06170">
    <property type="entry name" value="LuxR_C_like"/>
    <property type="match status" value="1"/>
</dbReference>
<accession>A0A931AFJ0</accession>
<dbReference type="Proteomes" id="UP000605361">
    <property type="component" value="Unassembled WGS sequence"/>
</dbReference>
<name>A0A931AFJ0_9ACTN</name>
<evidence type="ECO:0000313" key="5">
    <source>
        <dbReference type="EMBL" id="MBF8191023.1"/>
    </source>
</evidence>
<keyword evidence="1" id="KW-0805">Transcription regulation</keyword>
<gene>
    <name evidence="5" type="ORF">ITP53_36010</name>
</gene>
<evidence type="ECO:0000259" key="4">
    <source>
        <dbReference type="PROSITE" id="PS50043"/>
    </source>
</evidence>
<dbReference type="PANTHER" id="PTHR44688:SF16">
    <property type="entry name" value="DNA-BINDING TRANSCRIPTIONAL ACTIVATOR DEVR_DOSR"/>
    <property type="match status" value="1"/>
</dbReference>
<dbReference type="Gene3D" id="3.40.50.2300">
    <property type="match status" value="1"/>
</dbReference>
<dbReference type="Pfam" id="PF00196">
    <property type="entry name" value="GerE"/>
    <property type="match status" value="1"/>
</dbReference>
<dbReference type="PROSITE" id="PS50043">
    <property type="entry name" value="HTH_LUXR_2"/>
    <property type="match status" value="1"/>
</dbReference>
<dbReference type="GO" id="GO:0003677">
    <property type="term" value="F:DNA binding"/>
    <property type="evidence" value="ECO:0007669"/>
    <property type="project" value="UniProtKB-KW"/>
</dbReference>
<dbReference type="SUPFAM" id="SSF46894">
    <property type="entry name" value="C-terminal effector domain of the bipartite response regulators"/>
    <property type="match status" value="1"/>
</dbReference>
<dbReference type="AlphaFoldDB" id="A0A931AFJ0"/>
<dbReference type="InterPro" id="IPR000792">
    <property type="entry name" value="Tscrpt_reg_LuxR_C"/>
</dbReference>
<keyword evidence="6" id="KW-1185">Reference proteome</keyword>
<sequence>MVILIVEPHVAHGDELVSALVAGSGGGARVLVLTEDGDSGLVWRVFLAGARACLLKSAQLDELVSVVRMISQAGAERFVLSLPRAAVGRLRQGRGEGELLTRRECEVLRLAADGLSNSEISNRLFIAEATVKRHLTNAYAKLDTPSRGKAVHRAFELGILPGRHTGREKVTR</sequence>
<dbReference type="PANTHER" id="PTHR44688">
    <property type="entry name" value="DNA-BINDING TRANSCRIPTIONAL ACTIVATOR DEVR_DOSR"/>
    <property type="match status" value="1"/>
</dbReference>